<feature type="transmembrane region" description="Helical" evidence="2">
    <location>
        <begin position="265"/>
        <end position="285"/>
    </location>
</feature>
<organism evidence="3 4">
    <name type="scientific">Edaphochlamys debaryana</name>
    <dbReference type="NCBI Taxonomy" id="47281"/>
    <lineage>
        <taxon>Eukaryota</taxon>
        <taxon>Viridiplantae</taxon>
        <taxon>Chlorophyta</taxon>
        <taxon>core chlorophytes</taxon>
        <taxon>Chlorophyceae</taxon>
        <taxon>CS clade</taxon>
        <taxon>Chlamydomonadales</taxon>
        <taxon>Chlamydomonadales incertae sedis</taxon>
        <taxon>Edaphochlamys</taxon>
    </lineage>
</organism>
<feature type="transmembrane region" description="Helical" evidence="2">
    <location>
        <begin position="305"/>
        <end position="323"/>
    </location>
</feature>
<dbReference type="Proteomes" id="UP000612055">
    <property type="component" value="Unassembled WGS sequence"/>
</dbReference>
<name>A0A835YBH5_9CHLO</name>
<dbReference type="PANTHER" id="PTHR36970">
    <property type="entry name" value="UNNAMED PRODUCT"/>
    <property type="match status" value="1"/>
</dbReference>
<evidence type="ECO:0000256" key="2">
    <source>
        <dbReference type="SAM" id="Phobius"/>
    </source>
</evidence>
<feature type="transmembrane region" description="Helical" evidence="2">
    <location>
        <begin position="34"/>
        <end position="56"/>
    </location>
</feature>
<gene>
    <name evidence="3" type="ORF">HYH03_002153</name>
</gene>
<keyword evidence="2" id="KW-1133">Transmembrane helix</keyword>
<keyword evidence="4" id="KW-1185">Reference proteome</keyword>
<comment type="caution">
    <text evidence="3">The sequence shown here is derived from an EMBL/GenBank/DDBJ whole genome shotgun (WGS) entry which is preliminary data.</text>
</comment>
<feature type="region of interest" description="Disordered" evidence="1">
    <location>
        <begin position="462"/>
        <end position="483"/>
    </location>
</feature>
<dbReference type="OrthoDB" id="536576at2759"/>
<evidence type="ECO:0000256" key="1">
    <source>
        <dbReference type="SAM" id="MobiDB-lite"/>
    </source>
</evidence>
<keyword evidence="2" id="KW-0812">Transmembrane</keyword>
<accession>A0A835YBH5</accession>
<protein>
    <submittedName>
        <fullName evidence="3">Uncharacterized protein</fullName>
    </submittedName>
</protein>
<feature type="region of interest" description="Disordered" evidence="1">
    <location>
        <begin position="352"/>
        <end position="378"/>
    </location>
</feature>
<dbReference type="PANTHER" id="PTHR36970:SF1">
    <property type="entry name" value="BESTROPHIN HOMOLOG"/>
    <property type="match status" value="1"/>
</dbReference>
<feature type="transmembrane region" description="Helical" evidence="2">
    <location>
        <begin position="68"/>
        <end position="87"/>
    </location>
</feature>
<reference evidence="3" key="1">
    <citation type="journal article" date="2020" name="bioRxiv">
        <title>Comparative genomics of Chlamydomonas.</title>
        <authorList>
            <person name="Craig R.J."/>
            <person name="Hasan A.R."/>
            <person name="Ness R.W."/>
            <person name="Keightley P.D."/>
        </authorList>
    </citation>
    <scope>NUCLEOTIDE SEQUENCE</scope>
    <source>
        <strain evidence="3">CCAP 11/70</strain>
    </source>
</reference>
<proteinExistence type="predicted"/>
<dbReference type="EMBL" id="JAEHOE010000005">
    <property type="protein sequence ID" value="KAG2499862.1"/>
    <property type="molecule type" value="Genomic_DNA"/>
</dbReference>
<dbReference type="AlphaFoldDB" id="A0A835YBH5"/>
<keyword evidence="2" id="KW-0472">Membrane</keyword>
<sequence length="483" mass="54492">MTWLRVWKTFLRRQKRQGWTRGTFGLFVRRYLRALAYVFNVHTLVLMGLACMSVAICYEYDFRYNMDFTLVATGTTFPLVFTIQQAFARRERATVLIANMKASLVALYYMHRDWDQSENFPHSLGNNKLQWAQKVKAVLEELCLSCSRYLTAEDKYESVAERRLVAKRNDELYELFVHKLDVGPRETPHFTRRVWHAERQDPGHVHLMDCYRALSLLSVFNEQLTLKAGYTRGGEGGMSRTNQYLRYIISNLEELRMIREYRTPYMMRTACGILLHIFAIILAPYFAHFCDSWIALGNSEHTCPAGYAAAIVYVMIVMLLYHIQLDIELPFTEKGLDDVFFMTTAELDESMGMHPSLSGRSSADLDSLVSPGEGSRTNLHRLGSDGGGPSGTTPHAFGHLHQHTLSAKDLQSGKPLRTIPSDHELKVTGEDETEGLVDRVSPQGRYPLGSGYIANATGPSTFGPVANGSPPRTGNAYNGGSGM</sequence>
<evidence type="ECO:0000313" key="3">
    <source>
        <dbReference type="EMBL" id="KAG2499862.1"/>
    </source>
</evidence>
<evidence type="ECO:0000313" key="4">
    <source>
        <dbReference type="Proteomes" id="UP000612055"/>
    </source>
</evidence>